<dbReference type="GO" id="GO:0005524">
    <property type="term" value="F:ATP binding"/>
    <property type="evidence" value="ECO:0007669"/>
    <property type="project" value="UniProtKB-KW"/>
</dbReference>
<dbReference type="InterPro" id="IPR006204">
    <property type="entry name" value="GHMP_kinase_N_dom"/>
</dbReference>
<evidence type="ECO:0000313" key="9">
    <source>
        <dbReference type="Proteomes" id="UP000268652"/>
    </source>
</evidence>
<dbReference type="Gene3D" id="3.30.230.10">
    <property type="match status" value="1"/>
</dbReference>
<comment type="caution">
    <text evidence="7">The sequence shown here is derived from an EMBL/GenBank/DDBJ whole genome shotgun (WGS) entry which is preliminary data.</text>
</comment>
<dbReference type="InterPro" id="IPR020568">
    <property type="entry name" value="Ribosomal_Su5_D2-typ_SF"/>
</dbReference>
<dbReference type="GO" id="GO:0016301">
    <property type="term" value="F:kinase activity"/>
    <property type="evidence" value="ECO:0007669"/>
    <property type="project" value="UniProtKB-KW"/>
</dbReference>
<feature type="compositionally biased region" description="Low complexity" evidence="5">
    <location>
        <begin position="294"/>
        <end position="306"/>
    </location>
</feature>
<feature type="domain" description="GHMP kinase N-terminal" evidence="6">
    <location>
        <begin position="78"/>
        <end position="141"/>
    </location>
</feature>
<dbReference type="SUPFAM" id="SSF54211">
    <property type="entry name" value="Ribosomal protein S5 domain 2-like"/>
    <property type="match status" value="1"/>
</dbReference>
<dbReference type="Pfam" id="PF00288">
    <property type="entry name" value="GHMP_kinases_N"/>
    <property type="match status" value="1"/>
</dbReference>
<dbReference type="PROSITE" id="PS00627">
    <property type="entry name" value="GHMP_KINASES_ATP"/>
    <property type="match status" value="1"/>
</dbReference>
<evidence type="ECO:0000256" key="1">
    <source>
        <dbReference type="ARBA" id="ARBA00022679"/>
    </source>
</evidence>
<sequence length="339" mass="35044">MATGVGTAPCHHGEILQGAFRDGGGRVCAALVTLPLPGGSGLGSRAEFTPRADAPPGRITVLPADRTKASRAAALAVEECARRTQRPVYGGRLRLGGGVPIGLGMGSSSSDVIAAVRAVAASYGIQLPPTAVARLAVRAESACDPLMLDGRPVLFAQREGRVLETLGAALPPAVVVGCATGGGRPVDTLALQGAAHREADLRAFERLRALLRRAVGTGDAALLGEVCTESALRHQRLLPKEELPALRAVAAEVGAVGVQVAHSGNVAGIVFDPATPDLRGRLRRCVRALAREGTPAARAFRTTTPPSHERPSDHVRPRGRRDRRPGSDTARRGSGVPAL</sequence>
<evidence type="ECO:0000313" key="8">
    <source>
        <dbReference type="EMBL" id="RKN15519.1"/>
    </source>
</evidence>
<evidence type="ECO:0000259" key="6">
    <source>
        <dbReference type="Pfam" id="PF00288"/>
    </source>
</evidence>
<dbReference type="Proteomes" id="UP000268652">
    <property type="component" value="Unassembled WGS sequence"/>
</dbReference>
<protein>
    <submittedName>
        <fullName evidence="7">GHMP kinase</fullName>
    </submittedName>
</protein>
<keyword evidence="9" id="KW-1185">Reference proteome</keyword>
<dbReference type="OrthoDB" id="7298003at2"/>
<accession>A0A3A9VTX8</accession>
<keyword evidence="3 7" id="KW-0418">Kinase</keyword>
<keyword evidence="1" id="KW-0808">Transferase</keyword>
<dbReference type="AlphaFoldDB" id="A0A3A9VTX8"/>
<evidence type="ECO:0000256" key="4">
    <source>
        <dbReference type="ARBA" id="ARBA00022840"/>
    </source>
</evidence>
<evidence type="ECO:0000256" key="5">
    <source>
        <dbReference type="SAM" id="MobiDB-lite"/>
    </source>
</evidence>
<dbReference type="EMBL" id="RBDY01000033">
    <property type="protein sequence ID" value="RKN15519.1"/>
    <property type="molecule type" value="Genomic_DNA"/>
</dbReference>
<keyword evidence="2" id="KW-0547">Nucleotide-binding</keyword>
<feature type="region of interest" description="Disordered" evidence="5">
    <location>
        <begin position="293"/>
        <end position="339"/>
    </location>
</feature>
<organism evidence="7 10">
    <name type="scientific">Streptomyces radicis</name>
    <dbReference type="NCBI Taxonomy" id="1750517"/>
    <lineage>
        <taxon>Bacteria</taxon>
        <taxon>Bacillati</taxon>
        <taxon>Actinomycetota</taxon>
        <taxon>Actinomycetes</taxon>
        <taxon>Kitasatosporales</taxon>
        <taxon>Streptomycetaceae</taxon>
        <taxon>Streptomyces</taxon>
    </lineage>
</organism>
<dbReference type="InterPro" id="IPR014721">
    <property type="entry name" value="Ribsml_uS5_D2-typ_fold_subgr"/>
</dbReference>
<evidence type="ECO:0000313" key="10">
    <source>
        <dbReference type="Proteomes" id="UP000275024"/>
    </source>
</evidence>
<name>A0A3A9VTX8_9ACTN</name>
<keyword evidence="4" id="KW-0067">ATP-binding</keyword>
<evidence type="ECO:0000313" key="7">
    <source>
        <dbReference type="EMBL" id="RKN04541.1"/>
    </source>
</evidence>
<reference evidence="9 10" key="1">
    <citation type="submission" date="2018-09" db="EMBL/GenBank/DDBJ databases">
        <title>Streptomyces sp. nov. DS1-2, an endophytic actinomycete isolated from roots of Dendrobium scabrilingue.</title>
        <authorList>
            <person name="Kuncharoen N."/>
            <person name="Kudo T."/>
            <person name="Ohkuma M."/>
            <person name="Yuki M."/>
            <person name="Tanasupawat S."/>
        </authorList>
    </citation>
    <scope>NUCLEOTIDE SEQUENCE [LARGE SCALE GENOMIC DNA]</scope>
    <source>
        <strain evidence="7 10">AZ1-7</strain>
        <strain evidence="8 9">DS1-2</strain>
    </source>
</reference>
<evidence type="ECO:0000256" key="3">
    <source>
        <dbReference type="ARBA" id="ARBA00022777"/>
    </source>
</evidence>
<gene>
    <name evidence="8" type="ORF">D7318_27460</name>
    <name evidence="7" type="ORF">D7319_28055</name>
</gene>
<dbReference type="Proteomes" id="UP000275024">
    <property type="component" value="Unassembled WGS sequence"/>
</dbReference>
<proteinExistence type="predicted"/>
<evidence type="ECO:0000256" key="2">
    <source>
        <dbReference type="ARBA" id="ARBA00022741"/>
    </source>
</evidence>
<dbReference type="InterPro" id="IPR006203">
    <property type="entry name" value="GHMP_knse_ATP-bd_CS"/>
</dbReference>
<dbReference type="EMBL" id="RBDX01000035">
    <property type="protein sequence ID" value="RKN04541.1"/>
    <property type="molecule type" value="Genomic_DNA"/>
</dbReference>
<feature type="compositionally biased region" description="Basic and acidic residues" evidence="5">
    <location>
        <begin position="307"/>
        <end position="316"/>
    </location>
</feature>